<keyword evidence="1" id="KW-0472">Membrane</keyword>
<dbReference type="Proteomes" id="UP000280099">
    <property type="component" value="Unassembled WGS sequence"/>
</dbReference>
<evidence type="ECO:0000256" key="1">
    <source>
        <dbReference type="SAM" id="Phobius"/>
    </source>
</evidence>
<reference evidence="2 3" key="1">
    <citation type="submission" date="2018-10" db="EMBL/GenBank/DDBJ databases">
        <title>Genomic Encyclopedia of Type Strains, Phase IV (KMG-IV): sequencing the most valuable type-strain genomes for metagenomic binning, comparative biology and taxonomic classification.</title>
        <authorList>
            <person name="Goeker M."/>
        </authorList>
    </citation>
    <scope>NUCLEOTIDE SEQUENCE [LARGE SCALE GENOMIC DNA]</scope>
    <source>
        <strain evidence="2 3">DSM 23800</strain>
    </source>
</reference>
<dbReference type="EMBL" id="RBJC01000008">
    <property type="protein sequence ID" value="RKR71215.1"/>
    <property type="molecule type" value="Genomic_DNA"/>
</dbReference>
<sequence>METIDIIYMLIALVLGAQICRLIPLVLPKTIISHPILQKLNRILPLIIMILLVLTSLALPKEGTGYTLLIAQVLALITVILSYHWFKNILISVSLGVLNVNLLIWLLG</sequence>
<dbReference type="InterPro" id="IPR008407">
    <property type="entry name" value="Brnchd-chn_aa_trnsp_AzlD"/>
</dbReference>
<dbReference type="RefSeq" id="WP_121123692.1">
    <property type="nucleotide sequence ID" value="NZ_CP016604.1"/>
</dbReference>
<feature type="transmembrane region" description="Helical" evidence="1">
    <location>
        <begin position="6"/>
        <end position="28"/>
    </location>
</feature>
<keyword evidence="3" id="KW-1185">Reference proteome</keyword>
<keyword evidence="1" id="KW-0812">Transmembrane</keyword>
<keyword evidence="1" id="KW-1133">Transmembrane helix</keyword>
<organism evidence="2 3">
    <name type="scientific">Otariodibacter oris</name>
    <dbReference type="NCBI Taxonomy" id="1032623"/>
    <lineage>
        <taxon>Bacteria</taxon>
        <taxon>Pseudomonadati</taxon>
        <taxon>Pseudomonadota</taxon>
        <taxon>Gammaproteobacteria</taxon>
        <taxon>Pasteurellales</taxon>
        <taxon>Pasteurellaceae</taxon>
        <taxon>Otariodibacter</taxon>
    </lineage>
</organism>
<feature type="transmembrane region" description="Helical" evidence="1">
    <location>
        <begin position="40"/>
        <end position="59"/>
    </location>
</feature>
<evidence type="ECO:0000313" key="3">
    <source>
        <dbReference type="Proteomes" id="UP000280099"/>
    </source>
</evidence>
<protein>
    <submittedName>
        <fullName evidence="2">Branched-subunit amino acid transport protein AzlD</fullName>
    </submittedName>
</protein>
<proteinExistence type="predicted"/>
<gene>
    <name evidence="2" type="ORF">DES31_1546</name>
</gene>
<name>A0A420XFA2_9PAST</name>
<comment type="caution">
    <text evidence="2">The sequence shown here is derived from an EMBL/GenBank/DDBJ whole genome shotgun (WGS) entry which is preliminary data.</text>
</comment>
<accession>A0A420XFA2</accession>
<dbReference type="Pfam" id="PF05437">
    <property type="entry name" value="AzlD"/>
    <property type="match status" value="1"/>
</dbReference>
<feature type="transmembrane region" description="Helical" evidence="1">
    <location>
        <begin position="65"/>
        <end position="82"/>
    </location>
</feature>
<dbReference type="AlphaFoldDB" id="A0A420XFA2"/>
<feature type="transmembrane region" description="Helical" evidence="1">
    <location>
        <begin position="89"/>
        <end position="107"/>
    </location>
</feature>
<dbReference type="OrthoDB" id="5681632at2"/>
<evidence type="ECO:0000313" key="2">
    <source>
        <dbReference type="EMBL" id="RKR71215.1"/>
    </source>
</evidence>